<sequence length="649" mass="71297">MPRLSPRIFAAASVALALVYGVVLAVFKWVPRYDCIVFTGVLVLVFRWLDGNRARPLALHLVTQVLVVSLVAHLWTLGYEGRNAIFGGVLPWSDSYTFYDDAVRFLFGERFDGSSKRPLFTSVFAVLLRISNGDLRFALLACAMAGGWAISMATLAVWKTHGARSAFVVYLILFFFERRWAGSIQTEHLGLPLGLIGFVLVWRADDAENPQRRQWLVLAGIFSIALGLMARAGAFFVLPAIALWAVRDAGRKRRLRMLSWSAAAMLAAFGVHKAVLHFTGSGVTFSDYPPIAYGLLHDDDYTRIHKDHPELDVLPVDARVRATWKVILHDVAQQPSLVPISLVRSGAAFFTSPFGMFSYVWTNPDDAALEDGAAVREAMARDGVLGPLYLWTRTFGLYSLLNAGAMGAIGAGFVLGAIGSLYIVFVRERSNGELSLLRHVMAGVLLSAPFTPPWITSNQQVQTATLAFVAALPAVALVQLRARQRGSGPPSSVTPYEARRLTLDSLAYAAIGFSAALVAAVVWIRLAPLARPRCGSPEDHVVMPYWDAAVEVKEERTNSFRNKGIQDLRFSIRYLQKHNPELTDSIEPFLRAGTRYVAGFDACDAHVKILVDDAHALGVDPSWRTLDARPQASPKILRVLGETREPGAP</sequence>
<feature type="transmembrane region" description="Helical" evidence="1">
    <location>
        <begin position="137"/>
        <end position="158"/>
    </location>
</feature>
<keyword evidence="1" id="KW-1133">Transmembrane helix</keyword>
<keyword evidence="1" id="KW-0472">Membrane</keyword>
<evidence type="ECO:0000313" key="3">
    <source>
        <dbReference type="Proteomes" id="UP001370348"/>
    </source>
</evidence>
<feature type="transmembrane region" description="Helical" evidence="1">
    <location>
        <begin position="501"/>
        <end position="524"/>
    </location>
</feature>
<feature type="transmembrane region" description="Helical" evidence="1">
    <location>
        <begin position="436"/>
        <end position="455"/>
    </location>
</feature>
<name>A0ABZ2LXY8_9BACT</name>
<feature type="transmembrane region" description="Helical" evidence="1">
    <location>
        <begin position="395"/>
        <end position="424"/>
    </location>
</feature>
<organism evidence="2 3">
    <name type="scientific">Pendulispora albinea</name>
    <dbReference type="NCBI Taxonomy" id="2741071"/>
    <lineage>
        <taxon>Bacteria</taxon>
        <taxon>Pseudomonadati</taxon>
        <taxon>Myxococcota</taxon>
        <taxon>Myxococcia</taxon>
        <taxon>Myxococcales</taxon>
        <taxon>Sorangiineae</taxon>
        <taxon>Pendulisporaceae</taxon>
        <taxon>Pendulispora</taxon>
    </lineage>
</organism>
<dbReference type="EMBL" id="CP089984">
    <property type="protein sequence ID" value="WXB14626.1"/>
    <property type="molecule type" value="Genomic_DNA"/>
</dbReference>
<evidence type="ECO:0000256" key="1">
    <source>
        <dbReference type="SAM" id="Phobius"/>
    </source>
</evidence>
<dbReference type="RefSeq" id="WP_394824250.1">
    <property type="nucleotide sequence ID" value="NZ_CP089984.1"/>
</dbReference>
<feature type="transmembrane region" description="Helical" evidence="1">
    <location>
        <begin position="188"/>
        <end position="204"/>
    </location>
</feature>
<protein>
    <recommendedName>
        <fullName evidence="4">Glycosyltransferase RgtA/B/C/D-like domain-containing protein</fullName>
    </recommendedName>
</protein>
<proteinExistence type="predicted"/>
<feature type="transmembrane region" description="Helical" evidence="1">
    <location>
        <begin position="258"/>
        <end position="278"/>
    </location>
</feature>
<gene>
    <name evidence="2" type="ORF">LZC94_43235</name>
</gene>
<keyword evidence="1" id="KW-0812">Transmembrane</keyword>
<accession>A0ABZ2LXY8</accession>
<dbReference type="Proteomes" id="UP001370348">
    <property type="component" value="Chromosome"/>
</dbReference>
<keyword evidence="3" id="KW-1185">Reference proteome</keyword>
<feature type="transmembrane region" description="Helical" evidence="1">
    <location>
        <begin position="461"/>
        <end position="480"/>
    </location>
</feature>
<evidence type="ECO:0008006" key="4">
    <source>
        <dbReference type="Google" id="ProtNLM"/>
    </source>
</evidence>
<evidence type="ECO:0000313" key="2">
    <source>
        <dbReference type="EMBL" id="WXB14626.1"/>
    </source>
</evidence>
<feature type="transmembrane region" description="Helical" evidence="1">
    <location>
        <begin position="216"/>
        <end position="246"/>
    </location>
</feature>
<feature type="transmembrane region" description="Helical" evidence="1">
    <location>
        <begin position="31"/>
        <end position="49"/>
    </location>
</feature>
<reference evidence="2 3" key="1">
    <citation type="submission" date="2021-12" db="EMBL/GenBank/DDBJ databases">
        <title>Discovery of the Pendulisporaceae a myxobacterial family with distinct sporulation behavior and unique specialized metabolism.</title>
        <authorList>
            <person name="Garcia R."/>
            <person name="Popoff A."/>
            <person name="Bader C.D."/>
            <person name="Loehr J."/>
            <person name="Walesch S."/>
            <person name="Walt C."/>
            <person name="Boldt J."/>
            <person name="Bunk B."/>
            <person name="Haeckl F.J.F.P.J."/>
            <person name="Gunesch A.P."/>
            <person name="Birkelbach J."/>
            <person name="Nuebel U."/>
            <person name="Pietschmann T."/>
            <person name="Bach T."/>
            <person name="Mueller R."/>
        </authorList>
    </citation>
    <scope>NUCLEOTIDE SEQUENCE [LARGE SCALE GENOMIC DNA]</scope>
    <source>
        <strain evidence="2 3">MSr11954</strain>
    </source>
</reference>